<keyword evidence="2" id="KW-1185">Reference proteome</keyword>
<reference evidence="1" key="1">
    <citation type="submission" date="2019-06" db="EMBL/GenBank/DDBJ databases">
        <authorList>
            <person name="Zheng W."/>
        </authorList>
    </citation>
    <scope>NUCLEOTIDE SEQUENCE</scope>
    <source>
        <strain evidence="1">QDHG01</strain>
    </source>
</reference>
<proteinExistence type="predicted"/>
<sequence length="122" mass="14264">MTIPIKISINEKKLITFKRSSQPPQLSMFTIVQQERYLNDIQPFQQFKANFCGKKRSFMIRQNWLHSNVLLSQSTVDVQFDVHTSLSIIIMASGEWKVAQDRLFMMFGLQKHGRLSRKTGSR</sequence>
<protein>
    <submittedName>
        <fullName evidence="1">Uncharacterized protein</fullName>
    </submittedName>
</protein>
<evidence type="ECO:0000313" key="2">
    <source>
        <dbReference type="Proteomes" id="UP000785679"/>
    </source>
</evidence>
<dbReference type="Proteomes" id="UP000785679">
    <property type="component" value="Unassembled WGS sequence"/>
</dbReference>
<comment type="caution">
    <text evidence="1">The sequence shown here is derived from an EMBL/GenBank/DDBJ whole genome shotgun (WGS) entry which is preliminary data.</text>
</comment>
<accession>A0A8J8STS0</accession>
<name>A0A8J8STS0_HALGN</name>
<dbReference type="EMBL" id="RRYP01038878">
    <property type="protein sequence ID" value="TNV67692.1"/>
    <property type="molecule type" value="Genomic_DNA"/>
</dbReference>
<organism evidence="1 2">
    <name type="scientific">Halteria grandinella</name>
    <dbReference type="NCBI Taxonomy" id="5974"/>
    <lineage>
        <taxon>Eukaryota</taxon>
        <taxon>Sar</taxon>
        <taxon>Alveolata</taxon>
        <taxon>Ciliophora</taxon>
        <taxon>Intramacronucleata</taxon>
        <taxon>Spirotrichea</taxon>
        <taxon>Stichotrichia</taxon>
        <taxon>Sporadotrichida</taxon>
        <taxon>Halteriidae</taxon>
        <taxon>Halteria</taxon>
    </lineage>
</organism>
<dbReference type="AlphaFoldDB" id="A0A8J8STS0"/>
<gene>
    <name evidence="1" type="ORF">FGO68_gene12095</name>
</gene>
<evidence type="ECO:0000313" key="1">
    <source>
        <dbReference type="EMBL" id="TNV67692.1"/>
    </source>
</evidence>